<keyword evidence="3" id="KW-1185">Reference proteome</keyword>
<dbReference type="AlphaFoldDB" id="A0A922LBC5"/>
<gene>
    <name evidence="2" type="ORF">DERF_001629</name>
</gene>
<accession>A0A922LBC5</accession>
<name>A0A922LBC5_DERFA</name>
<evidence type="ECO:0000313" key="3">
    <source>
        <dbReference type="Proteomes" id="UP000790347"/>
    </source>
</evidence>
<reference evidence="2" key="2">
    <citation type="journal article" date="2022" name="Res Sq">
        <title>Comparative Genomics Reveals Insights into the Divergent Evolution of Astigmatic Mites and Household Pest Adaptations.</title>
        <authorList>
            <person name="Xiong Q."/>
            <person name="Wan A.T.-Y."/>
            <person name="Liu X.-Y."/>
            <person name="Fung C.S.-H."/>
            <person name="Xiao X."/>
            <person name="Malainual N."/>
            <person name="Hou J."/>
            <person name="Wang L."/>
            <person name="Wang M."/>
            <person name="Yang K."/>
            <person name="Cui Y."/>
            <person name="Leung E."/>
            <person name="Nong W."/>
            <person name="Shin S.-K."/>
            <person name="Au S."/>
            <person name="Jeong K.Y."/>
            <person name="Chew F.T."/>
            <person name="Hui J."/>
            <person name="Leung T.F."/>
            <person name="Tungtrongchitr A."/>
            <person name="Zhong N."/>
            <person name="Liu Z."/>
            <person name="Tsui S."/>
        </authorList>
    </citation>
    <scope>NUCLEOTIDE SEQUENCE</scope>
    <source>
        <strain evidence="2">Derf</strain>
        <tissue evidence="2">Whole organism</tissue>
    </source>
</reference>
<sequence>MCLCYIIAIIMDKAPIYYCTVPDQDETFNSIRLAIDMLVRWSSLIIRAVDAGLVCKLIDTVFSFLPILSSIRLIESYLDGRLHSNEKNSVQMAAFESNIWTVMAAVFIYSGDIVCPVYAIGHIDARVVGGPKLQNDWLALLELTQTEQALILQASIPDQMSLDTFRAYQAENARVRMVNNRVAHAVIIIIFNVSQFVINWIHIFPLQIGDSY</sequence>
<evidence type="ECO:0000256" key="1">
    <source>
        <dbReference type="SAM" id="Phobius"/>
    </source>
</evidence>
<comment type="caution">
    <text evidence="2">The sequence shown here is derived from an EMBL/GenBank/DDBJ whole genome shotgun (WGS) entry which is preliminary data.</text>
</comment>
<keyword evidence="1" id="KW-0812">Transmembrane</keyword>
<dbReference type="EMBL" id="ASGP02000001">
    <property type="protein sequence ID" value="KAH9527622.1"/>
    <property type="molecule type" value="Genomic_DNA"/>
</dbReference>
<organism evidence="2 3">
    <name type="scientific">Dermatophagoides farinae</name>
    <name type="common">American house dust mite</name>
    <dbReference type="NCBI Taxonomy" id="6954"/>
    <lineage>
        <taxon>Eukaryota</taxon>
        <taxon>Metazoa</taxon>
        <taxon>Ecdysozoa</taxon>
        <taxon>Arthropoda</taxon>
        <taxon>Chelicerata</taxon>
        <taxon>Arachnida</taxon>
        <taxon>Acari</taxon>
        <taxon>Acariformes</taxon>
        <taxon>Sarcoptiformes</taxon>
        <taxon>Astigmata</taxon>
        <taxon>Psoroptidia</taxon>
        <taxon>Analgoidea</taxon>
        <taxon>Pyroglyphidae</taxon>
        <taxon>Dermatophagoidinae</taxon>
        <taxon>Dermatophagoides</taxon>
    </lineage>
</organism>
<proteinExistence type="predicted"/>
<keyword evidence="1" id="KW-1133">Transmembrane helix</keyword>
<evidence type="ECO:0000313" key="2">
    <source>
        <dbReference type="EMBL" id="KAH9527622.1"/>
    </source>
</evidence>
<keyword evidence="1" id="KW-0472">Membrane</keyword>
<reference evidence="2" key="1">
    <citation type="submission" date="2013-05" db="EMBL/GenBank/DDBJ databases">
        <authorList>
            <person name="Yim A.K.Y."/>
            <person name="Chan T.F."/>
            <person name="Ji K.M."/>
            <person name="Liu X.Y."/>
            <person name="Zhou J.W."/>
            <person name="Li R.Q."/>
            <person name="Yang K.Y."/>
            <person name="Li J."/>
            <person name="Li M."/>
            <person name="Law P.T.W."/>
            <person name="Wu Y.L."/>
            <person name="Cai Z.L."/>
            <person name="Qin H."/>
            <person name="Bao Y."/>
            <person name="Leung R.K.K."/>
            <person name="Ng P.K.S."/>
            <person name="Zou J."/>
            <person name="Zhong X.J."/>
            <person name="Ran P.X."/>
            <person name="Zhong N.S."/>
            <person name="Liu Z.G."/>
            <person name="Tsui S.K.W."/>
        </authorList>
    </citation>
    <scope>NUCLEOTIDE SEQUENCE</scope>
    <source>
        <strain evidence="2">Derf</strain>
        <tissue evidence="2">Whole organism</tissue>
    </source>
</reference>
<feature type="transmembrane region" description="Helical" evidence="1">
    <location>
        <begin position="182"/>
        <end position="203"/>
    </location>
</feature>
<dbReference type="Proteomes" id="UP000790347">
    <property type="component" value="Unassembled WGS sequence"/>
</dbReference>
<protein>
    <submittedName>
        <fullName evidence="2">Uncharacterized protein</fullName>
    </submittedName>
</protein>